<dbReference type="GO" id="GO:0005634">
    <property type="term" value="C:nucleus"/>
    <property type="evidence" value="ECO:0007669"/>
    <property type="project" value="TreeGrafter"/>
</dbReference>
<dbReference type="GO" id="GO:0046825">
    <property type="term" value="P:regulation of protein export from nucleus"/>
    <property type="evidence" value="ECO:0007669"/>
    <property type="project" value="TreeGrafter"/>
</dbReference>
<protein>
    <recommendedName>
        <fullName evidence="1">Protein kinase domain-containing protein</fullName>
    </recommendedName>
</protein>
<dbReference type="GO" id="GO:0004674">
    <property type="term" value="F:protein serine/threonine kinase activity"/>
    <property type="evidence" value="ECO:0007669"/>
    <property type="project" value="InterPro"/>
</dbReference>
<dbReference type="InterPro" id="IPR011009">
    <property type="entry name" value="Kinase-like_dom_sf"/>
</dbReference>
<keyword evidence="3" id="KW-1185">Reference proteome</keyword>
<evidence type="ECO:0000313" key="2">
    <source>
        <dbReference type="EMBL" id="KAK8385011.1"/>
    </source>
</evidence>
<dbReference type="Gene3D" id="3.30.200.20">
    <property type="entry name" value="Phosphorylase Kinase, domain 1"/>
    <property type="match status" value="1"/>
</dbReference>
<dbReference type="GO" id="GO:0043021">
    <property type="term" value="F:ribonucleoprotein complex binding"/>
    <property type="evidence" value="ECO:0007669"/>
    <property type="project" value="TreeGrafter"/>
</dbReference>
<dbReference type="GO" id="GO:0071598">
    <property type="term" value="C:neuronal ribonucleoprotein granule"/>
    <property type="evidence" value="ECO:0007669"/>
    <property type="project" value="TreeGrafter"/>
</dbReference>
<dbReference type="Pfam" id="PF00069">
    <property type="entry name" value="Pkinase"/>
    <property type="match status" value="1"/>
</dbReference>
<dbReference type="SMART" id="SM00220">
    <property type="entry name" value="S_TKc"/>
    <property type="match status" value="1"/>
</dbReference>
<dbReference type="AlphaFoldDB" id="A0AAW0TED4"/>
<dbReference type="SUPFAM" id="SSF56112">
    <property type="entry name" value="Protein kinase-like (PK-like)"/>
    <property type="match status" value="1"/>
</dbReference>
<dbReference type="GO" id="GO:0005524">
    <property type="term" value="F:ATP binding"/>
    <property type="evidence" value="ECO:0007669"/>
    <property type="project" value="InterPro"/>
</dbReference>
<name>A0AAW0TED4_SCYPA</name>
<gene>
    <name evidence="2" type="ORF">O3P69_014523</name>
</gene>
<organism evidence="2 3">
    <name type="scientific">Scylla paramamosain</name>
    <name type="common">Mud crab</name>
    <dbReference type="NCBI Taxonomy" id="85552"/>
    <lineage>
        <taxon>Eukaryota</taxon>
        <taxon>Metazoa</taxon>
        <taxon>Ecdysozoa</taxon>
        <taxon>Arthropoda</taxon>
        <taxon>Crustacea</taxon>
        <taxon>Multicrustacea</taxon>
        <taxon>Malacostraca</taxon>
        <taxon>Eumalacostraca</taxon>
        <taxon>Eucarida</taxon>
        <taxon>Decapoda</taxon>
        <taxon>Pleocyemata</taxon>
        <taxon>Brachyura</taxon>
        <taxon>Eubrachyura</taxon>
        <taxon>Portunoidea</taxon>
        <taxon>Portunidae</taxon>
        <taxon>Portuninae</taxon>
        <taxon>Scylla</taxon>
    </lineage>
</organism>
<evidence type="ECO:0000313" key="3">
    <source>
        <dbReference type="Proteomes" id="UP001487740"/>
    </source>
</evidence>
<evidence type="ECO:0000259" key="1">
    <source>
        <dbReference type="PROSITE" id="PS50011"/>
    </source>
</evidence>
<sequence length="400" mass="44626">MALAPVYQFQELPEGLELVAPFGRFRVHSGIAVGRCCEVYEGEDCLQGECVAVKVFRRHQQYQGALQRELFFLKSLAATGAPLVRHIGELQWRGRDILVQELLGPTLRDVLLSYDHQPCSPWLVTTLTTHLLRGLQHLHDKGVVHGDLKPPNILWDADLATFKLIDFGVSFTTSEELTHAVQSKGYQAPECVVWSKAVAEDNLKSAEKPGTAADVWSAGCIVAECMINRQLFPAGSQCEDVPGDLHSAITSVKTNFPPKYLEECYKFLLRCIQLCPEDRKGVRQLLEDPWLQRCPRPSFHDLLHLPTCVVRFMALTDPHPYPPLAYEMENMVVSLCGRQGAVQGHHLEPSLGHLYVCFHSARKAEAALDQLSGENSSDAESVSRRRSSYIKRAGRGVSCT</sequence>
<dbReference type="Proteomes" id="UP001487740">
    <property type="component" value="Unassembled WGS sequence"/>
</dbReference>
<comment type="caution">
    <text evidence="2">The sequence shown here is derived from an EMBL/GenBank/DDBJ whole genome shotgun (WGS) entry which is preliminary data.</text>
</comment>
<dbReference type="EMBL" id="JARAKH010000034">
    <property type="protein sequence ID" value="KAK8385011.1"/>
    <property type="molecule type" value="Genomic_DNA"/>
</dbReference>
<dbReference type="PROSITE" id="PS50011">
    <property type="entry name" value="PROTEIN_KINASE_DOM"/>
    <property type="match status" value="1"/>
</dbReference>
<dbReference type="PANTHER" id="PTHR46962:SF1">
    <property type="entry name" value="SERINE_THREONINE-PROTEIN KINASE KIST"/>
    <property type="match status" value="1"/>
</dbReference>
<proteinExistence type="predicted"/>
<dbReference type="GO" id="GO:0045948">
    <property type="term" value="P:positive regulation of translational initiation"/>
    <property type="evidence" value="ECO:0007669"/>
    <property type="project" value="TreeGrafter"/>
</dbReference>
<reference evidence="2 3" key="1">
    <citation type="submission" date="2023-03" db="EMBL/GenBank/DDBJ databases">
        <title>High-quality genome of Scylla paramamosain provides insights in environmental adaptation.</title>
        <authorList>
            <person name="Zhang L."/>
        </authorList>
    </citation>
    <scope>NUCLEOTIDE SEQUENCE [LARGE SCALE GENOMIC DNA]</scope>
    <source>
        <strain evidence="2">LZ_2023a</strain>
        <tissue evidence="2">Muscle</tissue>
    </source>
</reference>
<dbReference type="InterPro" id="IPR000719">
    <property type="entry name" value="Prot_kinase_dom"/>
</dbReference>
<accession>A0AAW0TED4</accession>
<dbReference type="InterPro" id="IPR034372">
    <property type="entry name" value="UHMK1"/>
</dbReference>
<feature type="domain" description="Protein kinase" evidence="1">
    <location>
        <begin position="25"/>
        <end position="291"/>
    </location>
</feature>
<dbReference type="PANTHER" id="PTHR46962">
    <property type="entry name" value="SERINE/THREONINE-PROTEIN KINASE KIST"/>
    <property type="match status" value="1"/>
</dbReference>
<dbReference type="Gene3D" id="1.10.510.10">
    <property type="entry name" value="Transferase(Phosphotransferase) domain 1"/>
    <property type="match status" value="1"/>
</dbReference>